<dbReference type="Proteomes" id="UP001335648">
    <property type="component" value="Unassembled WGS sequence"/>
</dbReference>
<comment type="caution">
    <text evidence="2">The sequence shown here is derived from an EMBL/GenBank/DDBJ whole genome shotgun (WGS) entry which is preliminary data.</text>
</comment>
<gene>
    <name evidence="2" type="ORF">CesoFtcFv8_014229</name>
</gene>
<sequence>MTVRAKMALPPLLYDWRRPQGTMTGVLSENTAANHLILISLRSGGTADVRGGNMERGGAGQWTQLVPGRQK</sequence>
<evidence type="ECO:0000313" key="3">
    <source>
        <dbReference type="Proteomes" id="UP001335648"/>
    </source>
</evidence>
<proteinExistence type="predicted"/>
<dbReference type="AlphaFoldDB" id="A0AAN8GU04"/>
<feature type="region of interest" description="Disordered" evidence="1">
    <location>
        <begin position="50"/>
        <end position="71"/>
    </location>
</feature>
<evidence type="ECO:0000256" key="1">
    <source>
        <dbReference type="SAM" id="MobiDB-lite"/>
    </source>
</evidence>
<dbReference type="EMBL" id="JAULUE010002056">
    <property type="protein sequence ID" value="KAK5890738.1"/>
    <property type="molecule type" value="Genomic_DNA"/>
</dbReference>
<organism evidence="2 3">
    <name type="scientific">Champsocephalus esox</name>
    <name type="common">pike icefish</name>
    <dbReference type="NCBI Taxonomy" id="159716"/>
    <lineage>
        <taxon>Eukaryota</taxon>
        <taxon>Metazoa</taxon>
        <taxon>Chordata</taxon>
        <taxon>Craniata</taxon>
        <taxon>Vertebrata</taxon>
        <taxon>Euteleostomi</taxon>
        <taxon>Actinopterygii</taxon>
        <taxon>Neopterygii</taxon>
        <taxon>Teleostei</taxon>
        <taxon>Neoteleostei</taxon>
        <taxon>Acanthomorphata</taxon>
        <taxon>Eupercaria</taxon>
        <taxon>Perciformes</taxon>
        <taxon>Notothenioidei</taxon>
        <taxon>Channichthyidae</taxon>
        <taxon>Champsocephalus</taxon>
    </lineage>
</organism>
<evidence type="ECO:0000313" key="2">
    <source>
        <dbReference type="EMBL" id="KAK5890738.1"/>
    </source>
</evidence>
<reference evidence="2 3" key="1">
    <citation type="journal article" date="2023" name="Mol. Biol. Evol.">
        <title>Genomics of Secondarily Temperate Adaptation in the Only Non-Antarctic Icefish.</title>
        <authorList>
            <person name="Rivera-Colon A.G."/>
            <person name="Rayamajhi N."/>
            <person name="Minhas B.F."/>
            <person name="Madrigal G."/>
            <person name="Bilyk K.T."/>
            <person name="Yoon V."/>
            <person name="Hune M."/>
            <person name="Gregory S."/>
            <person name="Cheng C.H.C."/>
            <person name="Catchen J.M."/>
        </authorList>
    </citation>
    <scope>NUCLEOTIDE SEQUENCE [LARGE SCALE GENOMIC DNA]</scope>
    <source>
        <strain evidence="2">JC2023a</strain>
    </source>
</reference>
<name>A0AAN8GU04_9TELE</name>
<protein>
    <submittedName>
        <fullName evidence="2">Uncharacterized protein</fullName>
    </submittedName>
</protein>
<accession>A0AAN8GU04</accession>
<keyword evidence="3" id="KW-1185">Reference proteome</keyword>